<comment type="caution">
    <text evidence="1">The sequence shown here is derived from an EMBL/GenBank/DDBJ whole genome shotgun (WGS) entry which is preliminary data.</text>
</comment>
<dbReference type="EMBL" id="LLEI02000053">
    <property type="protein sequence ID" value="OAJ93066.1"/>
    <property type="molecule type" value="Genomic_DNA"/>
</dbReference>
<name>A0A177XXI6_9VIBR</name>
<reference evidence="1 2" key="1">
    <citation type="journal article" date="2016" name="Syst. Appl. Microbiol.">
        <title>Vibrio bivalvicida sp. nov., a novel larval pathogen for bivalve molluscs reared in a hatchery.</title>
        <authorList>
            <person name="Dubert J."/>
            <person name="Romalde J.L."/>
            <person name="Prado S."/>
            <person name="Barja J.L."/>
        </authorList>
    </citation>
    <scope>NUCLEOTIDE SEQUENCE [LARGE SCALE GENOMIC DNA]</scope>
    <source>
        <strain evidence="1 2">605</strain>
    </source>
</reference>
<evidence type="ECO:0000313" key="1">
    <source>
        <dbReference type="EMBL" id="OAJ93066.1"/>
    </source>
</evidence>
<organism evidence="1 2">
    <name type="scientific">Vibrio bivalvicida</name>
    <dbReference type="NCBI Taxonomy" id="1276888"/>
    <lineage>
        <taxon>Bacteria</taxon>
        <taxon>Pseudomonadati</taxon>
        <taxon>Pseudomonadota</taxon>
        <taxon>Gammaproteobacteria</taxon>
        <taxon>Vibrionales</taxon>
        <taxon>Vibrionaceae</taxon>
        <taxon>Vibrio</taxon>
        <taxon>Vibrio oreintalis group</taxon>
    </lineage>
</organism>
<evidence type="ECO:0000313" key="2">
    <source>
        <dbReference type="Proteomes" id="UP000078406"/>
    </source>
</evidence>
<protein>
    <recommendedName>
        <fullName evidence="3">Big-1 domain-containing protein</fullName>
    </recommendedName>
</protein>
<dbReference type="RefSeq" id="WP_054961373.1">
    <property type="nucleotide sequence ID" value="NZ_LLEI02000053.1"/>
</dbReference>
<accession>A0A177XXI6</accession>
<proteinExistence type="predicted"/>
<evidence type="ECO:0008006" key="3">
    <source>
        <dbReference type="Google" id="ProtNLM"/>
    </source>
</evidence>
<dbReference type="Proteomes" id="UP000078406">
    <property type="component" value="Unassembled WGS sequence"/>
</dbReference>
<gene>
    <name evidence="1" type="ORF">APB76_17880</name>
</gene>
<dbReference type="AlphaFoldDB" id="A0A177XXI6"/>
<sequence length="64" mass="6605">MEDKRLSTGPNDAEGTYTVDLFLTHSDGDPVQGATYKLIDQTGATFEGTLDNSGKASVGGVALA</sequence>